<dbReference type="AlphaFoldDB" id="A0AAV0NY72"/>
<feature type="non-terminal residue" evidence="1">
    <location>
        <position position="1"/>
    </location>
</feature>
<keyword evidence="2" id="KW-1185">Reference proteome</keyword>
<organism evidence="1 2">
    <name type="scientific">Linum tenue</name>
    <dbReference type="NCBI Taxonomy" id="586396"/>
    <lineage>
        <taxon>Eukaryota</taxon>
        <taxon>Viridiplantae</taxon>
        <taxon>Streptophyta</taxon>
        <taxon>Embryophyta</taxon>
        <taxon>Tracheophyta</taxon>
        <taxon>Spermatophyta</taxon>
        <taxon>Magnoliopsida</taxon>
        <taxon>eudicotyledons</taxon>
        <taxon>Gunneridae</taxon>
        <taxon>Pentapetalae</taxon>
        <taxon>rosids</taxon>
        <taxon>fabids</taxon>
        <taxon>Malpighiales</taxon>
        <taxon>Linaceae</taxon>
        <taxon>Linum</taxon>
    </lineage>
</organism>
<comment type="caution">
    <text evidence="1">The sequence shown here is derived from an EMBL/GenBank/DDBJ whole genome shotgun (WGS) entry which is preliminary data.</text>
</comment>
<evidence type="ECO:0000313" key="2">
    <source>
        <dbReference type="Proteomes" id="UP001154282"/>
    </source>
</evidence>
<accession>A0AAV0NY72</accession>
<reference evidence="1" key="1">
    <citation type="submission" date="2022-08" db="EMBL/GenBank/DDBJ databases">
        <authorList>
            <person name="Gutierrez-Valencia J."/>
        </authorList>
    </citation>
    <scope>NUCLEOTIDE SEQUENCE</scope>
</reference>
<proteinExistence type="predicted"/>
<dbReference type="Proteomes" id="UP001154282">
    <property type="component" value="Unassembled WGS sequence"/>
</dbReference>
<dbReference type="EMBL" id="CAMGYJ010000008">
    <property type="protein sequence ID" value="CAI0463305.1"/>
    <property type="molecule type" value="Genomic_DNA"/>
</dbReference>
<gene>
    <name evidence="1" type="ORF">LITE_LOCUS35711</name>
</gene>
<protein>
    <submittedName>
        <fullName evidence="1">Uncharacterized protein</fullName>
    </submittedName>
</protein>
<sequence length="176" mass="19419">PFSGSEYNGSAGFLDLPLRSLGHELRLHHDRLVVRQDSLSEHLEVTKLSDINHRRAILSSLVLHLLRNHGPELVDVDDRAEEPVLQLVEVPHTDLAEVAWMVLVEQDPVVVHTSGVTATTRMLAMFADTTVSGADMASLLAVLLEPSGHFSTRRRRKQRRICVICGWGFSCGGKGA</sequence>
<evidence type="ECO:0000313" key="1">
    <source>
        <dbReference type="EMBL" id="CAI0463305.1"/>
    </source>
</evidence>
<name>A0AAV0NY72_9ROSI</name>